<dbReference type="GO" id="GO:0042744">
    <property type="term" value="P:hydrogen peroxide catabolic process"/>
    <property type="evidence" value="ECO:0007669"/>
    <property type="project" value="TreeGrafter"/>
</dbReference>
<protein>
    <submittedName>
        <fullName evidence="2">CATA catalase</fullName>
    </submittedName>
</protein>
<dbReference type="GO" id="GO:0042542">
    <property type="term" value="P:response to hydrogen peroxide"/>
    <property type="evidence" value="ECO:0007669"/>
    <property type="project" value="TreeGrafter"/>
</dbReference>
<feature type="non-terminal residue" evidence="2">
    <location>
        <position position="100"/>
    </location>
</feature>
<dbReference type="EMBL" id="WBNG01003866">
    <property type="protein sequence ID" value="NXD32183.1"/>
    <property type="molecule type" value="Genomic_DNA"/>
</dbReference>
<dbReference type="GO" id="GO:0020037">
    <property type="term" value="F:heme binding"/>
    <property type="evidence" value="ECO:0007669"/>
    <property type="project" value="InterPro"/>
</dbReference>
<name>A0A851UY31_9PASS</name>
<dbReference type="GO" id="GO:0004096">
    <property type="term" value="F:catalase activity"/>
    <property type="evidence" value="ECO:0007669"/>
    <property type="project" value="InterPro"/>
</dbReference>
<keyword evidence="3" id="KW-1185">Reference proteome</keyword>
<comment type="caution">
    <text evidence="2">The sequence shown here is derived from an EMBL/GenBank/DDBJ whole genome shotgun (WGS) entry which is preliminary data.</text>
</comment>
<sequence>DPATHLSGDDDSTAFWDYLSQNPESIHQVMILMSDRGIPAGWRFMHGYYGHTLKIVNKEGEWVYAQFHFISDQGIKNFTNDEAAAESNDYGQKDLYQAIE</sequence>
<feature type="non-terminal residue" evidence="2">
    <location>
        <position position="1"/>
    </location>
</feature>
<evidence type="ECO:0000313" key="2">
    <source>
        <dbReference type="EMBL" id="NXD32183.1"/>
    </source>
</evidence>
<dbReference type="Pfam" id="PF00199">
    <property type="entry name" value="Catalase"/>
    <property type="match status" value="1"/>
</dbReference>
<dbReference type="InterPro" id="IPR011614">
    <property type="entry name" value="Catalase_core"/>
</dbReference>
<proteinExistence type="predicted"/>
<gene>
    <name evidence="2" type="primary">Cat1_0</name>
    <name evidence="2" type="ORF">ELAFOR_R14777</name>
</gene>
<dbReference type="AlphaFoldDB" id="A0A851UY31"/>
<evidence type="ECO:0000259" key="1">
    <source>
        <dbReference type="Pfam" id="PF00199"/>
    </source>
</evidence>
<feature type="domain" description="Catalase core" evidence="1">
    <location>
        <begin position="1"/>
        <end position="100"/>
    </location>
</feature>
<dbReference type="Gene3D" id="2.40.180.10">
    <property type="entry name" value="Catalase core domain"/>
    <property type="match status" value="1"/>
</dbReference>
<dbReference type="SUPFAM" id="SSF56634">
    <property type="entry name" value="Heme-dependent catalase-like"/>
    <property type="match status" value="1"/>
</dbReference>
<reference evidence="2" key="1">
    <citation type="submission" date="2019-09" db="EMBL/GenBank/DDBJ databases">
        <title>Bird 10,000 Genomes (B10K) Project - Family phase.</title>
        <authorList>
            <person name="Zhang G."/>
        </authorList>
    </citation>
    <scope>NUCLEOTIDE SEQUENCE</scope>
    <source>
        <strain evidence="2">B10K-IZCAS-20218</strain>
        <tissue evidence="2">Blood</tissue>
    </source>
</reference>
<evidence type="ECO:0000313" key="3">
    <source>
        <dbReference type="Proteomes" id="UP000623542"/>
    </source>
</evidence>
<dbReference type="InterPro" id="IPR018028">
    <property type="entry name" value="Catalase"/>
</dbReference>
<dbReference type="Proteomes" id="UP000623542">
    <property type="component" value="Unassembled WGS sequence"/>
</dbReference>
<dbReference type="PROSITE" id="PS51402">
    <property type="entry name" value="CATALASE_3"/>
    <property type="match status" value="1"/>
</dbReference>
<dbReference type="PANTHER" id="PTHR11465:SF62">
    <property type="entry name" value="CATALASE T"/>
    <property type="match status" value="1"/>
</dbReference>
<dbReference type="OrthoDB" id="6880011at2759"/>
<accession>A0A851UY31</accession>
<dbReference type="GO" id="GO:0005777">
    <property type="term" value="C:peroxisome"/>
    <property type="evidence" value="ECO:0007669"/>
    <property type="project" value="TreeGrafter"/>
</dbReference>
<dbReference type="GO" id="GO:0005739">
    <property type="term" value="C:mitochondrion"/>
    <property type="evidence" value="ECO:0007669"/>
    <property type="project" value="TreeGrafter"/>
</dbReference>
<organism evidence="2 3">
    <name type="scientific">Elachura formosa</name>
    <name type="common">spotted wren-babbler</name>
    <dbReference type="NCBI Taxonomy" id="1463973"/>
    <lineage>
        <taxon>Eukaryota</taxon>
        <taxon>Metazoa</taxon>
        <taxon>Chordata</taxon>
        <taxon>Craniata</taxon>
        <taxon>Vertebrata</taxon>
        <taxon>Euteleostomi</taxon>
        <taxon>Archelosauria</taxon>
        <taxon>Archosauria</taxon>
        <taxon>Dinosauria</taxon>
        <taxon>Saurischia</taxon>
        <taxon>Theropoda</taxon>
        <taxon>Coelurosauria</taxon>
        <taxon>Aves</taxon>
        <taxon>Neognathae</taxon>
        <taxon>Neoaves</taxon>
        <taxon>Telluraves</taxon>
        <taxon>Australaves</taxon>
        <taxon>Passeriformes</taxon>
        <taxon>Elachuridae</taxon>
        <taxon>Elachura</taxon>
    </lineage>
</organism>
<dbReference type="InterPro" id="IPR020835">
    <property type="entry name" value="Catalase_sf"/>
</dbReference>
<dbReference type="PANTHER" id="PTHR11465">
    <property type="entry name" value="CATALASE"/>
    <property type="match status" value="1"/>
</dbReference>